<sequence>MNSRPLTAGAARRALECYAAVAGASGSEVTRHGLRIRAALSGLRGRRLPRAELAALINAMESACEGVEPAAFTRRGDALTIELIAPRERLLAIAARLESLARLYPSGLLVFSHYALPAPRIH</sequence>
<reference evidence="1" key="1">
    <citation type="submission" date="2022-03" db="EMBL/GenBank/DDBJ databases">
        <title>Genomic Encyclopedia of Type Strains, Phase III (KMG-III): the genomes of soil and plant-associated and newly described type strains.</title>
        <authorList>
            <person name="Whitman W."/>
        </authorList>
    </citation>
    <scope>NUCLEOTIDE SEQUENCE</scope>
    <source>
        <strain evidence="1">ANL 6-2</strain>
    </source>
</reference>
<gene>
    <name evidence="1" type="ORF">J2T57_001249</name>
</gene>
<evidence type="ECO:0000313" key="1">
    <source>
        <dbReference type="EMBL" id="MCP1674147.1"/>
    </source>
</evidence>
<dbReference type="AlphaFoldDB" id="A0AAE3G2D6"/>
<name>A0AAE3G2D6_9GAMM</name>
<protein>
    <submittedName>
        <fullName evidence="1">Uncharacterized protein</fullName>
    </submittedName>
</protein>
<comment type="caution">
    <text evidence="1">The sequence shown here is derived from an EMBL/GenBank/DDBJ whole genome shotgun (WGS) entry which is preliminary data.</text>
</comment>
<organism evidence="1 2">
    <name type="scientific">Natronocella acetinitrilica</name>
    <dbReference type="NCBI Taxonomy" id="414046"/>
    <lineage>
        <taxon>Bacteria</taxon>
        <taxon>Pseudomonadati</taxon>
        <taxon>Pseudomonadota</taxon>
        <taxon>Gammaproteobacteria</taxon>
        <taxon>Chromatiales</taxon>
        <taxon>Ectothiorhodospiraceae</taxon>
        <taxon>Natronocella</taxon>
    </lineage>
</organism>
<dbReference type="RefSeq" id="WP_253475844.1">
    <property type="nucleotide sequence ID" value="NZ_JALJXV010000003.1"/>
</dbReference>
<dbReference type="Proteomes" id="UP001205843">
    <property type="component" value="Unassembled WGS sequence"/>
</dbReference>
<proteinExistence type="predicted"/>
<keyword evidence="2" id="KW-1185">Reference proteome</keyword>
<evidence type="ECO:0000313" key="2">
    <source>
        <dbReference type="Proteomes" id="UP001205843"/>
    </source>
</evidence>
<accession>A0AAE3G2D6</accession>
<dbReference type="EMBL" id="JALJXV010000003">
    <property type="protein sequence ID" value="MCP1674147.1"/>
    <property type="molecule type" value="Genomic_DNA"/>
</dbReference>